<protein>
    <submittedName>
        <fullName evidence="2">Uncharacterized protein</fullName>
    </submittedName>
</protein>
<evidence type="ECO:0000313" key="3">
    <source>
        <dbReference type="Proteomes" id="UP000621560"/>
    </source>
</evidence>
<reference evidence="2" key="1">
    <citation type="submission" date="2020-09" db="EMBL/GenBank/DDBJ databases">
        <title>A novel bacterium of genus Paenibacillus, isolated from South China Sea.</title>
        <authorList>
            <person name="Huang H."/>
            <person name="Mo K."/>
            <person name="Hu Y."/>
        </authorList>
    </citation>
    <scope>NUCLEOTIDE SEQUENCE</scope>
    <source>
        <strain evidence="2">IB182496</strain>
    </source>
</reference>
<gene>
    <name evidence="2" type="ORF">IDH44_09885</name>
</gene>
<keyword evidence="1" id="KW-0812">Transmembrane</keyword>
<dbReference type="EMBL" id="JACXIZ010000016">
    <property type="protein sequence ID" value="MBD2845498.1"/>
    <property type="molecule type" value="Genomic_DNA"/>
</dbReference>
<feature type="transmembrane region" description="Helical" evidence="1">
    <location>
        <begin position="62"/>
        <end position="90"/>
    </location>
</feature>
<dbReference type="AlphaFoldDB" id="A0A927BU92"/>
<dbReference type="RefSeq" id="WP_190917147.1">
    <property type="nucleotide sequence ID" value="NZ_JACXIZ010000016.1"/>
</dbReference>
<evidence type="ECO:0000256" key="1">
    <source>
        <dbReference type="SAM" id="Phobius"/>
    </source>
</evidence>
<proteinExistence type="predicted"/>
<keyword evidence="1" id="KW-1133">Transmembrane helix</keyword>
<accession>A0A927BU92</accession>
<feature type="transmembrane region" description="Helical" evidence="1">
    <location>
        <begin position="33"/>
        <end position="50"/>
    </location>
</feature>
<comment type="caution">
    <text evidence="2">The sequence shown here is derived from an EMBL/GenBank/DDBJ whole genome shotgun (WGS) entry which is preliminary data.</text>
</comment>
<organism evidence="2 3">
    <name type="scientific">Paenibacillus sabuli</name>
    <dbReference type="NCBI Taxonomy" id="2772509"/>
    <lineage>
        <taxon>Bacteria</taxon>
        <taxon>Bacillati</taxon>
        <taxon>Bacillota</taxon>
        <taxon>Bacilli</taxon>
        <taxon>Bacillales</taxon>
        <taxon>Paenibacillaceae</taxon>
        <taxon>Paenibacillus</taxon>
    </lineage>
</organism>
<keyword evidence="3" id="KW-1185">Reference proteome</keyword>
<sequence>MAKLMKLLSGFGELLLAIPLLGGAVVLGSGYTVLTFMLVVHIVTLVLSARSREAMYGSVVGIVASLLGSIPLLGWALHLAAGLLLLVSLFQNKADPRGPDGGHYAPPPPPPQNWR</sequence>
<keyword evidence="1" id="KW-0472">Membrane</keyword>
<name>A0A927BU92_9BACL</name>
<dbReference type="Proteomes" id="UP000621560">
    <property type="component" value="Unassembled WGS sequence"/>
</dbReference>
<evidence type="ECO:0000313" key="2">
    <source>
        <dbReference type="EMBL" id="MBD2845498.1"/>
    </source>
</evidence>